<reference evidence="2" key="1">
    <citation type="submission" date="2016-10" db="EMBL/GenBank/DDBJ databases">
        <authorList>
            <person name="de Groot N.N."/>
        </authorList>
    </citation>
    <scope>NUCLEOTIDE SEQUENCE</scope>
</reference>
<dbReference type="PANTHER" id="PTHR34203:SF15">
    <property type="entry name" value="SLL1173 PROTEIN"/>
    <property type="match status" value="1"/>
</dbReference>
<dbReference type="EMBL" id="FPHJ01000057">
    <property type="protein sequence ID" value="SFV67600.1"/>
    <property type="molecule type" value="Genomic_DNA"/>
</dbReference>
<dbReference type="InterPro" id="IPR052514">
    <property type="entry name" value="SAM-dependent_MTase"/>
</dbReference>
<protein>
    <submittedName>
        <fullName evidence="2">Ata11 protein</fullName>
    </submittedName>
</protein>
<dbReference type="CDD" id="cd02440">
    <property type="entry name" value="AdoMet_MTases"/>
    <property type="match status" value="1"/>
</dbReference>
<organism evidence="2">
    <name type="scientific">hydrothermal vent metagenome</name>
    <dbReference type="NCBI Taxonomy" id="652676"/>
    <lineage>
        <taxon>unclassified sequences</taxon>
        <taxon>metagenomes</taxon>
        <taxon>ecological metagenomes</taxon>
    </lineage>
</organism>
<dbReference type="Gene3D" id="3.40.50.150">
    <property type="entry name" value="Vaccinia Virus protein VP39"/>
    <property type="match status" value="1"/>
</dbReference>
<evidence type="ECO:0000259" key="1">
    <source>
        <dbReference type="Pfam" id="PF05050"/>
    </source>
</evidence>
<name>A0A1W1CNY0_9ZZZZ</name>
<accession>A0A1W1CNY0</accession>
<dbReference type="InterPro" id="IPR006342">
    <property type="entry name" value="FkbM_mtfrase"/>
</dbReference>
<dbReference type="PANTHER" id="PTHR34203">
    <property type="entry name" value="METHYLTRANSFERASE, FKBM FAMILY PROTEIN"/>
    <property type="match status" value="1"/>
</dbReference>
<proteinExistence type="predicted"/>
<gene>
    <name evidence="2" type="ORF">MNB_SUP05-5-835</name>
</gene>
<evidence type="ECO:0000313" key="2">
    <source>
        <dbReference type="EMBL" id="SFV67600.1"/>
    </source>
</evidence>
<sequence length="312" mass="36490">MNKITNLLKLFQFYGLKSFIIFLRYFYFKTLQLLGKEALLTKVYNYKMFIPLKYNGIGEFLYLFKQRELDHKWIIEQEVNPNDVVLDLGVNIGYYALMEAMQMHGKGKIYAIEPDPRNIEFLEKNISLNKIENLIEFETGAISNKNGEAKFTLSKRTNLNSFALDEKNSESITVPLFDFGDYLKNKDRIDLVRMDIEGHETEVFQSLYNFYQKEPNKLPKKIIFETHLRVYKKSQGSMSKVLQDLFNIGYRIKYLSSANEKTTSLKNLGYKPFKVIKDYPFIRGLYKDVNNEDAINCITNIGGVRTVLLELS</sequence>
<dbReference type="Pfam" id="PF05050">
    <property type="entry name" value="Methyltransf_21"/>
    <property type="match status" value="1"/>
</dbReference>
<dbReference type="SUPFAM" id="SSF53335">
    <property type="entry name" value="S-adenosyl-L-methionine-dependent methyltransferases"/>
    <property type="match status" value="1"/>
</dbReference>
<dbReference type="InterPro" id="IPR029063">
    <property type="entry name" value="SAM-dependent_MTases_sf"/>
</dbReference>
<feature type="domain" description="Methyltransferase FkbM" evidence="1">
    <location>
        <begin position="87"/>
        <end position="252"/>
    </location>
</feature>
<dbReference type="NCBIfam" id="TIGR01444">
    <property type="entry name" value="fkbM_fam"/>
    <property type="match status" value="1"/>
</dbReference>
<dbReference type="AlphaFoldDB" id="A0A1W1CNY0"/>